<accession>A0A6J8ACJ0</accession>
<keyword evidence="1" id="KW-0812">Transmembrane</keyword>
<feature type="transmembrane region" description="Helical" evidence="1">
    <location>
        <begin position="175"/>
        <end position="196"/>
    </location>
</feature>
<sequence length="242" mass="27086">MPKLSREQIEAYFLYKMAEDNVTYNYRLKLEKSSGDPLNSHCECPAGRGPHGSCKDVAAVLIMISEFITTGNVNIERSCTDTLMMFTKPKSSYSVSPVKAEKLPTKRKLAPVYLADPRPMKYRNCTGYNDHIKNTVTNFCSVSSMDLSMRYLYEKANIQTPSTSDMGLFEGISKFALVSAILTAVGFLVHLIGYGAPYWVKSKIYHSGLWKSCVSSICGTMLVVHSFQHGSRQPKPSRHLPF</sequence>
<keyword evidence="1" id="KW-0472">Membrane</keyword>
<evidence type="ECO:0000313" key="2">
    <source>
        <dbReference type="EMBL" id="CAC5364071.1"/>
    </source>
</evidence>
<evidence type="ECO:0000256" key="1">
    <source>
        <dbReference type="SAM" id="Phobius"/>
    </source>
</evidence>
<protein>
    <recommendedName>
        <fullName evidence="4">SWIM-type domain-containing protein</fullName>
    </recommendedName>
</protein>
<proteinExistence type="predicted"/>
<organism evidence="2 3">
    <name type="scientific">Mytilus coruscus</name>
    <name type="common">Sea mussel</name>
    <dbReference type="NCBI Taxonomy" id="42192"/>
    <lineage>
        <taxon>Eukaryota</taxon>
        <taxon>Metazoa</taxon>
        <taxon>Spiralia</taxon>
        <taxon>Lophotrochozoa</taxon>
        <taxon>Mollusca</taxon>
        <taxon>Bivalvia</taxon>
        <taxon>Autobranchia</taxon>
        <taxon>Pteriomorphia</taxon>
        <taxon>Mytilida</taxon>
        <taxon>Mytiloidea</taxon>
        <taxon>Mytilidae</taxon>
        <taxon>Mytilinae</taxon>
        <taxon>Mytilus</taxon>
    </lineage>
</organism>
<dbReference type="Gene3D" id="1.20.140.150">
    <property type="match status" value="1"/>
</dbReference>
<reference evidence="2 3" key="1">
    <citation type="submission" date="2020-06" db="EMBL/GenBank/DDBJ databases">
        <authorList>
            <person name="Li R."/>
            <person name="Bekaert M."/>
        </authorList>
    </citation>
    <scope>NUCLEOTIDE SEQUENCE [LARGE SCALE GENOMIC DNA]</scope>
    <source>
        <strain evidence="3">wild</strain>
    </source>
</reference>
<dbReference type="Proteomes" id="UP000507470">
    <property type="component" value="Unassembled WGS sequence"/>
</dbReference>
<keyword evidence="1" id="KW-1133">Transmembrane helix</keyword>
<name>A0A6J8ACJ0_MYTCO</name>
<gene>
    <name evidence="2" type="ORF">MCOR_5248</name>
</gene>
<keyword evidence="3" id="KW-1185">Reference proteome</keyword>
<dbReference type="OrthoDB" id="6090926at2759"/>
<dbReference type="EMBL" id="CACVKT020000934">
    <property type="protein sequence ID" value="CAC5364071.1"/>
    <property type="molecule type" value="Genomic_DNA"/>
</dbReference>
<evidence type="ECO:0000313" key="3">
    <source>
        <dbReference type="Proteomes" id="UP000507470"/>
    </source>
</evidence>
<evidence type="ECO:0008006" key="4">
    <source>
        <dbReference type="Google" id="ProtNLM"/>
    </source>
</evidence>
<dbReference type="AlphaFoldDB" id="A0A6J8ACJ0"/>